<dbReference type="Pfam" id="PF07510">
    <property type="entry name" value="GmrSD_C"/>
    <property type="match status" value="1"/>
</dbReference>
<organism evidence="3 4">
    <name type="scientific">Sphaerotilus microaerophilus</name>
    <dbReference type="NCBI Taxonomy" id="2914710"/>
    <lineage>
        <taxon>Bacteria</taxon>
        <taxon>Pseudomonadati</taxon>
        <taxon>Pseudomonadota</taxon>
        <taxon>Betaproteobacteria</taxon>
        <taxon>Burkholderiales</taxon>
        <taxon>Sphaerotilaceae</taxon>
        <taxon>Sphaerotilus</taxon>
    </lineage>
</organism>
<evidence type="ECO:0000259" key="1">
    <source>
        <dbReference type="Pfam" id="PF03235"/>
    </source>
</evidence>
<dbReference type="RefSeq" id="WP_251970910.1">
    <property type="nucleotide sequence ID" value="NZ_AP025730.1"/>
</dbReference>
<evidence type="ECO:0008006" key="5">
    <source>
        <dbReference type="Google" id="ProtNLM"/>
    </source>
</evidence>
<evidence type="ECO:0000313" key="3">
    <source>
        <dbReference type="EMBL" id="BDI07744.1"/>
    </source>
</evidence>
<sequence length="627" mass="70435">MDSRTFSVQQIYQDRRQYRVPFYQRPYVWNREDQWGRLWEDIRDKADARLHDNKPVPHFMGAVVLEPQKKAGLLGVERHHIIDGQQRLTTLQYVLTALVHTLRAAGHEKLLPLIDACLTNSNPETMEDESVEQFKLWPTFRDRKQYEMAMTAGSVDALRERFPASFTQTGSLRKIGIDHPPALEAIMFFHESMLDWVRDPSEGDIATRSMALASAVLTDLSIVCISLGEEDDAQVIFETLNGHGAELHATDLIRNYIFMRAGTDADDLYNNLWSQFEAPLWSELQSRGRLNRPRLEWFVQTAVQAQTGDEIDVGRLYAGYRRFVDGTPGLSHANAQLGMLNSLAGHYKALVLGSGDSPVAVFGRRVAVWDASPTHALAIRVAASDLSLDEQHLIFSCIESYLVRRAVCGLSRKNYNKVFAQQLKKLIDGELSAASLRTVLSSLSGDASRWPTDNEFRQQWLAGSAYPGRLDAAKLRAVFHRLETAMRTARSEERVPLDLDALDIDHVMPQAWTAHWPLFDGTTVTSEEASAAAAKRFATEGIDARSDAILQRQEAIPRLGNLTLVHYGVNRSLQNSAFAAKRKALFEHSNLHLNRQLMQQDAWDEAGIAARGEALAQSALKIWPGPL</sequence>
<dbReference type="Pfam" id="PF03235">
    <property type="entry name" value="GmrSD_N"/>
    <property type="match status" value="1"/>
</dbReference>
<dbReference type="EMBL" id="AP025730">
    <property type="protein sequence ID" value="BDI07744.1"/>
    <property type="molecule type" value="Genomic_DNA"/>
</dbReference>
<keyword evidence="4" id="KW-1185">Reference proteome</keyword>
<proteinExistence type="predicted"/>
<dbReference type="PANTHER" id="PTHR35149">
    <property type="entry name" value="SLL5132 PROTEIN"/>
    <property type="match status" value="1"/>
</dbReference>
<dbReference type="Proteomes" id="UP001057498">
    <property type="component" value="Chromosome"/>
</dbReference>
<dbReference type="InterPro" id="IPR004919">
    <property type="entry name" value="GmrSD_N"/>
</dbReference>
<feature type="domain" description="GmrSD restriction endonucleases N-terminal" evidence="1">
    <location>
        <begin position="9"/>
        <end position="258"/>
    </location>
</feature>
<evidence type="ECO:0000259" key="2">
    <source>
        <dbReference type="Pfam" id="PF07510"/>
    </source>
</evidence>
<feature type="domain" description="GmrSD restriction endonucleases C-terminal" evidence="2">
    <location>
        <begin position="450"/>
        <end position="617"/>
    </location>
</feature>
<protein>
    <recommendedName>
        <fullName evidence="5">DUF262 domain-containing protein</fullName>
    </recommendedName>
</protein>
<dbReference type="PANTHER" id="PTHR35149:SF1">
    <property type="entry name" value="DUF5655 DOMAIN-CONTAINING PROTEIN"/>
    <property type="match status" value="1"/>
</dbReference>
<gene>
    <name evidence="3" type="ORF">CATMQ487_47140</name>
</gene>
<accession>A0ABM7YSX9</accession>
<evidence type="ECO:0000313" key="4">
    <source>
        <dbReference type="Proteomes" id="UP001057498"/>
    </source>
</evidence>
<reference evidence="3" key="1">
    <citation type="submission" date="2022-04" db="EMBL/GenBank/DDBJ databases">
        <title>Whole genome sequence of Sphaerotilus sp. FB-5.</title>
        <authorList>
            <person name="Takeda M."/>
            <person name="Narihara S."/>
            <person name="Akimoto M."/>
            <person name="Akimoto R."/>
            <person name="Nishiyashiki S."/>
            <person name="Murakami T."/>
        </authorList>
    </citation>
    <scope>NUCLEOTIDE SEQUENCE</scope>
    <source>
        <strain evidence="3">FB-5</strain>
    </source>
</reference>
<name>A0ABM7YSX9_9BURK</name>
<dbReference type="InterPro" id="IPR011089">
    <property type="entry name" value="GmrSD_C"/>
</dbReference>